<dbReference type="PANTHER" id="PTHR46517">
    <property type="entry name" value="FRUCTOSE-2,6-BISPHOSPHATASE TIGAR"/>
    <property type="match status" value="1"/>
</dbReference>
<keyword evidence="3" id="KW-1185">Reference proteome</keyword>
<dbReference type="Gene3D" id="3.40.50.1240">
    <property type="entry name" value="Phosphoglycerate mutase-like"/>
    <property type="match status" value="1"/>
</dbReference>
<dbReference type="InterPro" id="IPR051695">
    <property type="entry name" value="Phosphoglycerate_Mutase"/>
</dbReference>
<name>A0ABS5CDI1_9BACL</name>
<protein>
    <submittedName>
        <fullName evidence="2">Histidine phosphatase family protein</fullName>
    </submittedName>
</protein>
<dbReference type="PANTHER" id="PTHR46517:SF1">
    <property type="entry name" value="FRUCTOSE-2,6-BISPHOSPHATASE TIGAR"/>
    <property type="match status" value="1"/>
</dbReference>
<dbReference type="RefSeq" id="WP_210659001.1">
    <property type="nucleotide sequence ID" value="NZ_JAGKSP010000005.1"/>
</dbReference>
<evidence type="ECO:0000313" key="3">
    <source>
        <dbReference type="Proteomes" id="UP000673394"/>
    </source>
</evidence>
<dbReference type="CDD" id="cd07067">
    <property type="entry name" value="HP_PGM_like"/>
    <property type="match status" value="1"/>
</dbReference>
<organism evidence="2 3">
    <name type="scientific">Paenibacillus lignilyticus</name>
    <dbReference type="NCBI Taxonomy" id="1172615"/>
    <lineage>
        <taxon>Bacteria</taxon>
        <taxon>Bacillati</taxon>
        <taxon>Bacillota</taxon>
        <taxon>Bacilli</taxon>
        <taxon>Bacillales</taxon>
        <taxon>Paenibacillaceae</taxon>
        <taxon>Paenibacillus</taxon>
    </lineage>
</organism>
<evidence type="ECO:0000313" key="2">
    <source>
        <dbReference type="EMBL" id="MBP3964046.1"/>
    </source>
</evidence>
<dbReference type="Pfam" id="PF00300">
    <property type="entry name" value="His_Phos_1"/>
    <property type="match status" value="1"/>
</dbReference>
<reference evidence="2 3" key="1">
    <citation type="submission" date="2021-04" db="EMBL/GenBank/DDBJ databases">
        <title>Paenibacillus sp. DLE-14 whole genome sequence.</title>
        <authorList>
            <person name="Ham Y.J."/>
        </authorList>
    </citation>
    <scope>NUCLEOTIDE SEQUENCE [LARGE SCALE GENOMIC DNA]</scope>
    <source>
        <strain evidence="2 3">DLE-14</strain>
    </source>
</reference>
<sequence>MTRIGLIRHGITDWNVEGRAQGQSDIPLNETGRLQALALAERLRNEPWDIIYSSDLSRAKETADIVAGFMGLTVLTDRRLREMYKGEMEGTTLTERIQKWGERWLDLAPGQEDDDSIISRGTSFISEAAETYRGKNILVISHGVLIGSTIQHLIPSVDTKVHIDNTSVTTITQRGSIWECELFNCSKHAGRIDKEVEEST</sequence>
<dbReference type="InterPro" id="IPR013078">
    <property type="entry name" value="His_Pase_superF_clade-1"/>
</dbReference>
<comment type="caution">
    <text evidence="2">The sequence shown here is derived from an EMBL/GenBank/DDBJ whole genome shotgun (WGS) entry which is preliminary data.</text>
</comment>
<keyword evidence="1" id="KW-0378">Hydrolase</keyword>
<dbReference type="InterPro" id="IPR029033">
    <property type="entry name" value="His_PPase_superfam"/>
</dbReference>
<dbReference type="SUPFAM" id="SSF53254">
    <property type="entry name" value="Phosphoglycerate mutase-like"/>
    <property type="match status" value="1"/>
</dbReference>
<gene>
    <name evidence="2" type="ORF">I8J30_15115</name>
</gene>
<dbReference type="EMBL" id="JAGKSP010000005">
    <property type="protein sequence ID" value="MBP3964046.1"/>
    <property type="molecule type" value="Genomic_DNA"/>
</dbReference>
<proteinExistence type="predicted"/>
<evidence type="ECO:0000256" key="1">
    <source>
        <dbReference type="ARBA" id="ARBA00022801"/>
    </source>
</evidence>
<accession>A0ABS5CDI1</accession>
<dbReference type="SMART" id="SM00855">
    <property type="entry name" value="PGAM"/>
    <property type="match status" value="1"/>
</dbReference>
<dbReference type="Proteomes" id="UP000673394">
    <property type="component" value="Unassembled WGS sequence"/>
</dbReference>